<accession>A0A0E9R9G2</accession>
<protein>
    <submittedName>
        <fullName evidence="1">Uncharacterized protein</fullName>
    </submittedName>
</protein>
<evidence type="ECO:0000313" key="1">
    <source>
        <dbReference type="EMBL" id="JAH25422.1"/>
    </source>
</evidence>
<proteinExistence type="predicted"/>
<sequence length="26" mass="3037">MIEKNNLLQYKHLLGLFSCMKPQALC</sequence>
<dbReference type="AlphaFoldDB" id="A0A0E9R9G2"/>
<name>A0A0E9R9G2_ANGAN</name>
<organism evidence="1">
    <name type="scientific">Anguilla anguilla</name>
    <name type="common">European freshwater eel</name>
    <name type="synonym">Muraena anguilla</name>
    <dbReference type="NCBI Taxonomy" id="7936"/>
    <lineage>
        <taxon>Eukaryota</taxon>
        <taxon>Metazoa</taxon>
        <taxon>Chordata</taxon>
        <taxon>Craniata</taxon>
        <taxon>Vertebrata</taxon>
        <taxon>Euteleostomi</taxon>
        <taxon>Actinopterygii</taxon>
        <taxon>Neopterygii</taxon>
        <taxon>Teleostei</taxon>
        <taxon>Anguilliformes</taxon>
        <taxon>Anguillidae</taxon>
        <taxon>Anguilla</taxon>
    </lineage>
</organism>
<reference evidence="1" key="1">
    <citation type="submission" date="2014-11" db="EMBL/GenBank/DDBJ databases">
        <authorList>
            <person name="Amaro Gonzalez C."/>
        </authorList>
    </citation>
    <scope>NUCLEOTIDE SEQUENCE</scope>
</reference>
<dbReference type="EMBL" id="GBXM01083155">
    <property type="protein sequence ID" value="JAH25422.1"/>
    <property type="molecule type" value="Transcribed_RNA"/>
</dbReference>
<reference evidence="1" key="2">
    <citation type="journal article" date="2015" name="Fish Shellfish Immunol.">
        <title>Early steps in the European eel (Anguilla anguilla)-Vibrio vulnificus interaction in the gills: Role of the RtxA13 toxin.</title>
        <authorList>
            <person name="Callol A."/>
            <person name="Pajuelo D."/>
            <person name="Ebbesson L."/>
            <person name="Teles M."/>
            <person name="MacKenzie S."/>
            <person name="Amaro C."/>
        </authorList>
    </citation>
    <scope>NUCLEOTIDE SEQUENCE</scope>
</reference>